<reference evidence="3 4" key="1">
    <citation type="submission" date="2019-03" db="EMBL/GenBank/DDBJ databases">
        <title>Roseomonas sp. a novel Roseomonas species isolated from Sea whip Gorgonian.</title>
        <authorList>
            <person name="Li F."/>
            <person name="Pan X."/>
            <person name="Huang S."/>
            <person name="Li Z."/>
            <person name="Meng B."/>
        </authorList>
    </citation>
    <scope>NUCLEOTIDE SEQUENCE [LARGE SCALE GENOMIC DNA]</scope>
    <source>
        <strain evidence="3 4">M0104</strain>
    </source>
</reference>
<dbReference type="OrthoDB" id="9815989at2"/>
<organism evidence="3 4">
    <name type="scientific">Teichococcus coralli</name>
    <dbReference type="NCBI Taxonomy" id="2545983"/>
    <lineage>
        <taxon>Bacteria</taxon>
        <taxon>Pseudomonadati</taxon>
        <taxon>Pseudomonadota</taxon>
        <taxon>Alphaproteobacteria</taxon>
        <taxon>Acetobacterales</taxon>
        <taxon>Roseomonadaceae</taxon>
        <taxon>Roseomonas</taxon>
    </lineage>
</organism>
<dbReference type="PANTHER" id="PTHR13847">
    <property type="entry name" value="SARCOSINE DEHYDROGENASE-RELATED"/>
    <property type="match status" value="1"/>
</dbReference>
<dbReference type="GO" id="GO:0005737">
    <property type="term" value="C:cytoplasm"/>
    <property type="evidence" value="ECO:0007669"/>
    <property type="project" value="TreeGrafter"/>
</dbReference>
<dbReference type="SUPFAM" id="SSF51905">
    <property type="entry name" value="FAD/NAD(P)-binding domain"/>
    <property type="match status" value="1"/>
</dbReference>
<dbReference type="PANTHER" id="PTHR13847:SF281">
    <property type="entry name" value="FAD DEPENDENT OXIDOREDUCTASE DOMAIN-CONTAINING PROTEIN"/>
    <property type="match status" value="1"/>
</dbReference>
<comment type="caution">
    <text evidence="3">The sequence shown here is derived from an EMBL/GenBank/DDBJ whole genome shotgun (WGS) entry which is preliminary data.</text>
</comment>
<dbReference type="InterPro" id="IPR036188">
    <property type="entry name" value="FAD/NAD-bd_sf"/>
</dbReference>
<sequence length="447" mass="48212">MNKQQTPFAPGFVERPYWWELAPPPPPGPPAPLPEAAEVAIIGGGIAGLSTAIELARGGVRALVLDREAIGWGASSRNGGALSGAGSLGRARSDLHKALDQTLLDEMVEEAEASFDDMEAFLREEGVECFFRRTGRFVGAHAPKALDTLKRRAEMLNRTGRDTATILERGRVREEVATDLYHGGLLIQRAGSLHPGLYVQGLAKAAARHGATLRGGVTVTGLEKEGAGYRVRTSQGDVLARQVMVATNGYTGAATPWHRRRLVPVASYMIATEPLGEARVRALLPKLRVYGDTKKVLYYFRPSPDFTRILFGGRASFVDADATRSAARLHGFLTGLLPDLAGVRVSHGWKGNVAFALDYLPHVGRQEGIHYALGCNGSGVVTMTHLGRCAARQILGGANRASAFTRLPFPTMAGYHGRPWFLPLVGASYQLRDRLDGWRSTPAKGHP</sequence>
<dbReference type="Gene3D" id="3.50.50.60">
    <property type="entry name" value="FAD/NAD(P)-binding domain"/>
    <property type="match status" value="1"/>
</dbReference>
<dbReference type="Gene3D" id="3.30.9.10">
    <property type="entry name" value="D-Amino Acid Oxidase, subunit A, domain 2"/>
    <property type="match status" value="1"/>
</dbReference>
<accession>A0A845B943</accession>
<keyword evidence="1" id="KW-0560">Oxidoreductase</keyword>
<evidence type="ECO:0000256" key="1">
    <source>
        <dbReference type="ARBA" id="ARBA00023002"/>
    </source>
</evidence>
<feature type="domain" description="FAD dependent oxidoreductase" evidence="2">
    <location>
        <begin position="39"/>
        <end position="392"/>
    </location>
</feature>
<dbReference type="InterPro" id="IPR006076">
    <property type="entry name" value="FAD-dep_OxRdtase"/>
</dbReference>
<dbReference type="Proteomes" id="UP000460715">
    <property type="component" value="Unassembled WGS sequence"/>
</dbReference>
<dbReference type="EMBL" id="SNVJ01000003">
    <property type="protein sequence ID" value="MXP62624.1"/>
    <property type="molecule type" value="Genomic_DNA"/>
</dbReference>
<evidence type="ECO:0000313" key="4">
    <source>
        <dbReference type="Proteomes" id="UP000460715"/>
    </source>
</evidence>
<evidence type="ECO:0000259" key="2">
    <source>
        <dbReference type="Pfam" id="PF01266"/>
    </source>
</evidence>
<keyword evidence="4" id="KW-1185">Reference proteome</keyword>
<dbReference type="RefSeq" id="WP_160935749.1">
    <property type="nucleotide sequence ID" value="NZ_SNVJ01000003.1"/>
</dbReference>
<protein>
    <submittedName>
        <fullName evidence="3">FAD-binding oxidoreductase</fullName>
    </submittedName>
</protein>
<dbReference type="GO" id="GO:0016491">
    <property type="term" value="F:oxidoreductase activity"/>
    <property type="evidence" value="ECO:0007669"/>
    <property type="project" value="UniProtKB-KW"/>
</dbReference>
<name>A0A845B943_9PROT</name>
<evidence type="ECO:0000313" key="3">
    <source>
        <dbReference type="EMBL" id="MXP62624.1"/>
    </source>
</evidence>
<proteinExistence type="predicted"/>
<dbReference type="AlphaFoldDB" id="A0A845B943"/>
<dbReference type="Pfam" id="PF01266">
    <property type="entry name" value="DAO"/>
    <property type="match status" value="1"/>
</dbReference>
<gene>
    <name evidence="3" type="ORF">E0493_04560</name>
</gene>